<dbReference type="GeneID" id="27355149"/>
<dbReference type="SUPFAM" id="SSF56112">
    <property type="entry name" value="Protein kinase-like (PK-like)"/>
    <property type="match status" value="1"/>
</dbReference>
<dbReference type="Proteomes" id="UP000053342">
    <property type="component" value="Unassembled WGS sequence"/>
</dbReference>
<accession>A0A0D2E9K1</accession>
<evidence type="ECO:0000256" key="1">
    <source>
        <dbReference type="ARBA" id="ARBA00011961"/>
    </source>
</evidence>
<dbReference type="PANTHER" id="PTHR12149:SF8">
    <property type="entry name" value="PROTEIN-RIBULOSAMINE 3-KINASE"/>
    <property type="match status" value="1"/>
</dbReference>
<sequence>MWSMIRMHSILLRQVPSQNALLNANIVLPPGSKVVQAISYGTAAWTRASRIIIEHPDGEQQSYFLKCATEEMGRIMMEGEHRSMAEIYSYMPDFVPKPVISGKFKQSPPDTYFYLMEFVDLDSEMVEPPDFCRRIAQLHTMSVSPTGLFGFHQVTFHGPNPQNTTWEANWCTYFTRLMTQFFEREINQNGPAPEYEAAFYKFAREVVPQILEPLQSDGRTLKPCLIHGDLWEENTGLNLETDLPVVFDAGAMYAHHEMELGMWRADIIRFGKPYMRQYLIHMPPSEPVEQFDDRNRLYGIKYTLSHCLGWPASSQSDREL</sequence>
<dbReference type="Gene3D" id="3.90.1200.10">
    <property type="match status" value="1"/>
</dbReference>
<reference evidence="3 4" key="1">
    <citation type="submission" date="2015-01" db="EMBL/GenBank/DDBJ databases">
        <title>The Genome Sequence of Exophiala oligosperma CBS72588.</title>
        <authorList>
            <consortium name="The Broad Institute Genomics Platform"/>
            <person name="Cuomo C."/>
            <person name="de Hoog S."/>
            <person name="Gorbushina A."/>
            <person name="Stielow B."/>
            <person name="Teixiera M."/>
            <person name="Abouelleil A."/>
            <person name="Chapman S.B."/>
            <person name="Priest M."/>
            <person name="Young S.K."/>
            <person name="Wortman J."/>
            <person name="Nusbaum C."/>
            <person name="Birren B."/>
        </authorList>
    </citation>
    <scope>NUCLEOTIDE SEQUENCE [LARGE SCALE GENOMIC DNA]</scope>
    <source>
        <strain evidence="3 4">CBS 72588</strain>
    </source>
</reference>
<name>A0A0D2E9K1_9EURO</name>
<proteinExistence type="predicted"/>
<evidence type="ECO:0000256" key="2">
    <source>
        <dbReference type="ARBA" id="ARBA00048655"/>
    </source>
</evidence>
<dbReference type="AlphaFoldDB" id="A0A0D2E9K1"/>
<dbReference type="PANTHER" id="PTHR12149">
    <property type="entry name" value="FRUCTOSAMINE 3 KINASE-RELATED PROTEIN"/>
    <property type="match status" value="1"/>
</dbReference>
<dbReference type="GO" id="GO:0102193">
    <property type="term" value="F:protein-ribulosamine 3-kinase activity"/>
    <property type="evidence" value="ECO:0007669"/>
    <property type="project" value="UniProtKB-EC"/>
</dbReference>
<evidence type="ECO:0000313" key="3">
    <source>
        <dbReference type="EMBL" id="KIW44619.1"/>
    </source>
</evidence>
<dbReference type="EMBL" id="KN847334">
    <property type="protein sequence ID" value="KIW44619.1"/>
    <property type="molecule type" value="Genomic_DNA"/>
</dbReference>
<protein>
    <recommendedName>
        <fullName evidence="1">protein-ribulosamine 3-kinase</fullName>
        <ecNumber evidence="1">2.7.1.172</ecNumber>
    </recommendedName>
</protein>
<dbReference type="HOGENOM" id="CLU_036517_1_2_1"/>
<comment type="catalytic activity">
    <reaction evidence="2">
        <text>N(6)-D-ribulosyl-L-lysyl-[protein] + ATP = N(6)-(3-O-phospho-D-ribulosyl)-L-lysyl-[protein] + ADP + H(+)</text>
        <dbReference type="Rhea" id="RHEA:48432"/>
        <dbReference type="Rhea" id="RHEA-COMP:12103"/>
        <dbReference type="Rhea" id="RHEA-COMP:12104"/>
        <dbReference type="ChEBI" id="CHEBI:15378"/>
        <dbReference type="ChEBI" id="CHEBI:30616"/>
        <dbReference type="ChEBI" id="CHEBI:90418"/>
        <dbReference type="ChEBI" id="CHEBI:90420"/>
        <dbReference type="ChEBI" id="CHEBI:456216"/>
        <dbReference type="EC" id="2.7.1.172"/>
    </reaction>
    <physiologicalReaction direction="left-to-right" evidence="2">
        <dbReference type="Rhea" id="RHEA:48433"/>
    </physiologicalReaction>
</comment>
<keyword evidence="4" id="KW-1185">Reference proteome</keyword>
<evidence type="ECO:0000313" key="4">
    <source>
        <dbReference type="Proteomes" id="UP000053342"/>
    </source>
</evidence>
<dbReference type="RefSeq" id="XP_016264835.1">
    <property type="nucleotide sequence ID" value="XM_016403830.1"/>
</dbReference>
<dbReference type="InterPro" id="IPR011009">
    <property type="entry name" value="Kinase-like_dom_sf"/>
</dbReference>
<organism evidence="3 4">
    <name type="scientific">Exophiala oligosperma</name>
    <dbReference type="NCBI Taxonomy" id="215243"/>
    <lineage>
        <taxon>Eukaryota</taxon>
        <taxon>Fungi</taxon>
        <taxon>Dikarya</taxon>
        <taxon>Ascomycota</taxon>
        <taxon>Pezizomycotina</taxon>
        <taxon>Eurotiomycetes</taxon>
        <taxon>Chaetothyriomycetidae</taxon>
        <taxon>Chaetothyriales</taxon>
        <taxon>Herpotrichiellaceae</taxon>
        <taxon>Exophiala</taxon>
    </lineage>
</organism>
<dbReference type="EC" id="2.7.1.172" evidence="1"/>
<dbReference type="OrthoDB" id="4118298at2759"/>
<dbReference type="InterPro" id="IPR016477">
    <property type="entry name" value="Fructo-/Ketosamine-3-kinase"/>
</dbReference>
<dbReference type="Pfam" id="PF03881">
    <property type="entry name" value="Fructosamin_kin"/>
    <property type="match status" value="1"/>
</dbReference>
<gene>
    <name evidence="3" type="ORF">PV06_03075</name>
</gene>
<dbReference type="VEuPathDB" id="FungiDB:PV06_03075"/>